<dbReference type="EMBL" id="CM046395">
    <property type="protein sequence ID" value="KAI8543352.1"/>
    <property type="molecule type" value="Genomic_DNA"/>
</dbReference>
<reference evidence="1" key="1">
    <citation type="submission" date="2022-02" db="EMBL/GenBank/DDBJ databases">
        <title>Plant Genome Project.</title>
        <authorList>
            <person name="Zhang R.-G."/>
        </authorList>
    </citation>
    <scope>NUCLEOTIDE SEQUENCE</scope>
    <source>
        <strain evidence="1">AT1</strain>
    </source>
</reference>
<organism evidence="1 2">
    <name type="scientific">Rhododendron molle</name>
    <name type="common">Chinese azalea</name>
    <name type="synonym">Azalea mollis</name>
    <dbReference type="NCBI Taxonomy" id="49168"/>
    <lineage>
        <taxon>Eukaryota</taxon>
        <taxon>Viridiplantae</taxon>
        <taxon>Streptophyta</taxon>
        <taxon>Embryophyta</taxon>
        <taxon>Tracheophyta</taxon>
        <taxon>Spermatophyta</taxon>
        <taxon>Magnoliopsida</taxon>
        <taxon>eudicotyledons</taxon>
        <taxon>Gunneridae</taxon>
        <taxon>Pentapetalae</taxon>
        <taxon>asterids</taxon>
        <taxon>Ericales</taxon>
        <taxon>Ericaceae</taxon>
        <taxon>Ericoideae</taxon>
        <taxon>Rhodoreae</taxon>
        <taxon>Rhododendron</taxon>
    </lineage>
</organism>
<accession>A0ACC0MQQ8</accession>
<name>A0ACC0MQQ8_RHOML</name>
<proteinExistence type="predicted"/>
<evidence type="ECO:0000313" key="2">
    <source>
        <dbReference type="Proteomes" id="UP001062846"/>
    </source>
</evidence>
<dbReference type="Proteomes" id="UP001062846">
    <property type="component" value="Chromosome 8"/>
</dbReference>
<keyword evidence="2" id="KW-1185">Reference proteome</keyword>
<comment type="caution">
    <text evidence="1">The sequence shown here is derived from an EMBL/GenBank/DDBJ whole genome shotgun (WGS) entry which is preliminary data.</text>
</comment>
<protein>
    <submittedName>
        <fullName evidence="1">Uncharacterized protein</fullName>
    </submittedName>
</protein>
<evidence type="ECO:0000313" key="1">
    <source>
        <dbReference type="EMBL" id="KAI8543352.1"/>
    </source>
</evidence>
<gene>
    <name evidence="1" type="ORF">RHMOL_Rhmol08G0210400</name>
</gene>
<sequence length="171" mass="20060">MFAYKLEVNLSQTHYKISITKTSVIFIFCCMAGRPPPRHNWVQAEEILLILVLKSMVESCLWTTGSGHFRPGYLRYLKRIIDSDFPDAAIEEWHIEAKIKKWRRTCFIIVNLLDHPGFEWDASQNMVVAEDDVWAAFVQVTKQAREARDVQFPLFDDWRVCFIPPPEEPEE</sequence>